<protein>
    <submittedName>
        <fullName evidence="1">Uncharacterized protein</fullName>
    </submittedName>
</protein>
<accession>A0ACC2ZQN0</accession>
<organism evidence="1 2">
    <name type="scientific">Neophaeococcomyces mojaviensis</name>
    <dbReference type="NCBI Taxonomy" id="3383035"/>
    <lineage>
        <taxon>Eukaryota</taxon>
        <taxon>Fungi</taxon>
        <taxon>Dikarya</taxon>
        <taxon>Ascomycota</taxon>
        <taxon>Pezizomycotina</taxon>
        <taxon>Eurotiomycetes</taxon>
        <taxon>Chaetothyriomycetidae</taxon>
        <taxon>Chaetothyriales</taxon>
        <taxon>Chaetothyriales incertae sedis</taxon>
        <taxon>Neophaeococcomyces</taxon>
    </lineage>
</organism>
<evidence type="ECO:0000313" key="2">
    <source>
        <dbReference type="Proteomes" id="UP001172386"/>
    </source>
</evidence>
<keyword evidence="2" id="KW-1185">Reference proteome</keyword>
<sequence length="1302" mass="141675">MPYATAQPLHPQGPPMNLVLYGMDRELLPRLAAKLPPTTTLHWQDSSAPTSAQDLQRGPQSLVLLDFRPEHAAASSVLAQQLQQTEPDLMLVAVGATSPGQVEGVVMALRVGLRDVLDLDSDNTGIEAALRRALSPRPAAAAQHAHKARLIVLLGVRAGVGTSTLAAHLSVLAQQTRALAQGEALHQDGLLMELAQPSGDLALYLNLDSRFHYEDALRNASRIDATLARTAMARHDSGLVLLDRASGSDAVPPSDPGALLQRLRGVFASVLCDAGGCPLRQLPPLLLDQADEIWLVIDASIATLVSLDQALKHLAGQREREKRLQLVINRHDDSGGMSPEQIARRFEVPLLATLPERPRVRLAASQGHLLLQDAPRDPYLRALAPLVSRLDPAACPTLPCPGWIAMEDKVTPFPHAATRPVLPDTAPAHVPFAQTEQYQKVLSAAHEHLLNSIEDERIDIDSWAPDTIARWVQVQTVGFIQEWRIPINEEEMQVVAEGLVKELTGFGPLDDLLHDPSIEDILINGFRDVHVSQGGQLKRATQRFTDDTHLLRILRRILAPLGRRLDDSNPMVDARLPNGGRLNAIISPLAVDGPMVSIRKFRKDPFTPDELLAKGTFDAPMQALLKAMVLGRCNILVSGGTSSGKTSLLNALASYVPPNERVITVEDTAELSLNHPHVVRLESRIGGAEGQGAVSIRDLVRNSLRMRPDRIVVGEVRGAEVLEMLQAMNTGHDGSMATIHANSPRDCLYRIEMLAGFAGFQGSEDSLRRQIASAIDFIVQISRLGSGRRVLVSITEITGVSDNLITTQEMFRHELQIDGNGKETDRWIGLGFHPHSHKLEPFRQQLRESLIISVLLALAVWLWGTASSREQRQASLQHAEQQLARGSAGSGAPAGPSIAAANDPARTASGARRVLPLDGLLQRAGLQTGWKLPIMLLVPGLVLSVVAMLRLGTAWMFPLTLLLYLLGCWLWVMRRTSKLRAQLLHMLPDFLDNLVRLTALGNSLQAAFQVASMQTSAPLRGLLDTTVRYARSGMDLDRALALAAQPYRMDVLKVLSVVIGVSVRIGGRSDQILQRMGDFMRDLEQAQQELAATTSETRMSAWVLGLLPPACAVLMAIASPDFFQPVLHDPLGHKILLIALGLELVGGFLLYRLANAWFALSLLVLAAGVALLGIGGWVRSHREHRTSATLKTALQPREDARDSETAPQRDSLGWLERFGRALSGGRLEAALLTNEDRLLLDLAGWNTRRGTAIYLGLRLLLAVLVLALVLTFSSVTGLARIMVIIGALAAGLLLPKFILSAW</sequence>
<dbReference type="EMBL" id="JAPDRQ010000432">
    <property type="protein sequence ID" value="KAJ9649836.1"/>
    <property type="molecule type" value="Genomic_DNA"/>
</dbReference>
<proteinExistence type="predicted"/>
<name>A0ACC2ZQN0_9EURO</name>
<comment type="caution">
    <text evidence="1">The sequence shown here is derived from an EMBL/GenBank/DDBJ whole genome shotgun (WGS) entry which is preliminary data.</text>
</comment>
<reference evidence="1" key="1">
    <citation type="submission" date="2022-10" db="EMBL/GenBank/DDBJ databases">
        <title>Culturing micro-colonial fungi from biological soil crusts in the Mojave desert and describing Neophaeococcomyces mojavensis, and introducing the new genera and species Taxawa tesnikishii.</title>
        <authorList>
            <person name="Kurbessoian T."/>
            <person name="Stajich J.E."/>
        </authorList>
    </citation>
    <scope>NUCLEOTIDE SEQUENCE</scope>
    <source>
        <strain evidence="1">JES_112</strain>
    </source>
</reference>
<evidence type="ECO:0000313" key="1">
    <source>
        <dbReference type="EMBL" id="KAJ9649836.1"/>
    </source>
</evidence>
<gene>
    <name evidence="1" type="ORF">H2198_010845</name>
</gene>
<dbReference type="Proteomes" id="UP001172386">
    <property type="component" value="Unassembled WGS sequence"/>
</dbReference>
<feature type="non-terminal residue" evidence="1">
    <location>
        <position position="1302"/>
    </location>
</feature>